<reference evidence="2" key="1">
    <citation type="journal article" date="2020" name="Stud. Mycol.">
        <title>101 Dothideomycetes genomes: a test case for predicting lifestyles and emergence of pathogens.</title>
        <authorList>
            <person name="Haridas S."/>
            <person name="Albert R."/>
            <person name="Binder M."/>
            <person name="Bloem J."/>
            <person name="Labutti K."/>
            <person name="Salamov A."/>
            <person name="Andreopoulos B."/>
            <person name="Baker S."/>
            <person name="Barry K."/>
            <person name="Bills G."/>
            <person name="Bluhm B."/>
            <person name="Cannon C."/>
            <person name="Castanera R."/>
            <person name="Culley D."/>
            <person name="Daum C."/>
            <person name="Ezra D."/>
            <person name="Gonzalez J."/>
            <person name="Henrissat B."/>
            <person name="Kuo A."/>
            <person name="Liang C."/>
            <person name="Lipzen A."/>
            <person name="Lutzoni F."/>
            <person name="Magnuson J."/>
            <person name="Mondo S."/>
            <person name="Nolan M."/>
            <person name="Ohm R."/>
            <person name="Pangilinan J."/>
            <person name="Park H.-J."/>
            <person name="Ramirez L."/>
            <person name="Alfaro M."/>
            <person name="Sun H."/>
            <person name="Tritt A."/>
            <person name="Yoshinaga Y."/>
            <person name="Zwiers L.-H."/>
            <person name="Turgeon B."/>
            <person name="Goodwin S."/>
            <person name="Spatafora J."/>
            <person name="Crous P."/>
            <person name="Grigoriev I."/>
        </authorList>
    </citation>
    <scope>NUCLEOTIDE SEQUENCE</scope>
    <source>
        <strain evidence="2">ATCC 74209</strain>
    </source>
</reference>
<evidence type="ECO:0000256" key="1">
    <source>
        <dbReference type="SAM" id="MobiDB-lite"/>
    </source>
</evidence>
<name>A0A9P4JVA1_9PLEO</name>
<sequence>MLLVREPPGENSVTRVPVSISFSHSDTGIETPFSSSSCGVRSTAFRFLRRRKSAKHTKSARSTSRTVTPMPTPMPILAPSEIELGFMVVTGVEAEDCVLGSLGRVEVGVDMKPDMCAFDDRAIYWREECLRCYFKIPIFSGRPVGGKIRRLYGWSNSGACRIGRIVRESREV</sequence>
<protein>
    <submittedName>
        <fullName evidence="2">Uncharacterized protein</fullName>
    </submittedName>
</protein>
<feature type="compositionally biased region" description="Polar residues" evidence="1">
    <location>
        <begin position="60"/>
        <end position="69"/>
    </location>
</feature>
<evidence type="ECO:0000313" key="2">
    <source>
        <dbReference type="EMBL" id="KAF2205064.1"/>
    </source>
</evidence>
<dbReference type="AlphaFoldDB" id="A0A9P4JVA1"/>
<accession>A0A9P4JVA1</accession>
<organism evidence="2 3">
    <name type="scientific">Delitschia confertaspora ATCC 74209</name>
    <dbReference type="NCBI Taxonomy" id="1513339"/>
    <lineage>
        <taxon>Eukaryota</taxon>
        <taxon>Fungi</taxon>
        <taxon>Dikarya</taxon>
        <taxon>Ascomycota</taxon>
        <taxon>Pezizomycotina</taxon>
        <taxon>Dothideomycetes</taxon>
        <taxon>Pleosporomycetidae</taxon>
        <taxon>Pleosporales</taxon>
        <taxon>Delitschiaceae</taxon>
        <taxon>Delitschia</taxon>
    </lineage>
</organism>
<evidence type="ECO:0000313" key="3">
    <source>
        <dbReference type="Proteomes" id="UP000799536"/>
    </source>
</evidence>
<keyword evidence="3" id="KW-1185">Reference proteome</keyword>
<proteinExistence type="predicted"/>
<comment type="caution">
    <text evidence="2">The sequence shown here is derived from an EMBL/GenBank/DDBJ whole genome shotgun (WGS) entry which is preliminary data.</text>
</comment>
<dbReference type="Proteomes" id="UP000799536">
    <property type="component" value="Unassembled WGS sequence"/>
</dbReference>
<gene>
    <name evidence="2" type="ORF">GQ43DRAFT_76328</name>
</gene>
<dbReference type="EMBL" id="ML993863">
    <property type="protein sequence ID" value="KAF2205064.1"/>
    <property type="molecule type" value="Genomic_DNA"/>
</dbReference>
<feature type="region of interest" description="Disordered" evidence="1">
    <location>
        <begin position="53"/>
        <end position="72"/>
    </location>
</feature>